<dbReference type="NCBIfam" id="NF008316">
    <property type="entry name" value="PRK11104.1"/>
    <property type="match status" value="1"/>
</dbReference>
<gene>
    <name evidence="7 9" type="primary">hemG</name>
    <name evidence="9" type="ORF">ACFOSS_05925</name>
</gene>
<comment type="pathway">
    <text evidence="7">Porphyrin-containing compound metabolism; protoporphyrin-IX biosynthesis; protoporphyrin-IX from protoporphyrinogen-IX: step 1/1.</text>
</comment>
<comment type="caution">
    <text evidence="9">The sequence shown here is derived from an EMBL/GenBank/DDBJ whole genome shotgun (WGS) entry which is preliminary data.</text>
</comment>
<evidence type="ECO:0000256" key="7">
    <source>
        <dbReference type="HAMAP-Rule" id="MF_00853"/>
    </source>
</evidence>
<keyword evidence="5" id="KW-0472">Membrane</keyword>
<dbReference type="InterPro" id="IPR044264">
    <property type="entry name" value="HemG"/>
</dbReference>
<dbReference type="GO" id="GO:0016491">
    <property type="term" value="F:oxidoreductase activity"/>
    <property type="evidence" value="ECO:0007669"/>
    <property type="project" value="UniProtKB-KW"/>
</dbReference>
<comment type="catalytic activity">
    <reaction evidence="7">
        <text>protoporphyrinogen IX + 3 a menaquinone = protoporphyrin IX + 3 a menaquinol</text>
        <dbReference type="Rhea" id="RHEA:27409"/>
        <dbReference type="Rhea" id="RHEA-COMP:9537"/>
        <dbReference type="Rhea" id="RHEA-COMP:9539"/>
        <dbReference type="ChEBI" id="CHEBI:16374"/>
        <dbReference type="ChEBI" id="CHEBI:18151"/>
        <dbReference type="ChEBI" id="CHEBI:57306"/>
        <dbReference type="ChEBI" id="CHEBI:57307"/>
        <dbReference type="EC" id="1.3.5.3"/>
    </reaction>
</comment>
<keyword evidence="7" id="KW-1003">Cell membrane</keyword>
<keyword evidence="6 7" id="KW-0627">Porphyrin biosynthesis</keyword>
<evidence type="ECO:0000256" key="6">
    <source>
        <dbReference type="ARBA" id="ARBA00023244"/>
    </source>
</evidence>
<dbReference type="Pfam" id="PF12724">
    <property type="entry name" value="Flavodoxin_5"/>
    <property type="match status" value="1"/>
</dbReference>
<accession>A0ABV8CM11</accession>
<protein>
    <recommendedName>
        <fullName evidence="7">Protoporphyrinogen IX dehydrogenase [quinone]</fullName>
        <ecNumber evidence="7">1.3.5.3</ecNumber>
    </recommendedName>
    <alternativeName>
        <fullName evidence="7">Protoporphyrinogen IX dehydrogenase [menaquinone]</fullName>
    </alternativeName>
    <alternativeName>
        <fullName evidence="7">Protoporphyrinogen IX dehydrogenase [ubiquinone]</fullName>
    </alternativeName>
    <alternativeName>
        <fullName evidence="7">Protoporphyrinogen oxidase</fullName>
        <shortName evidence="7">PPO</shortName>
    </alternativeName>
</protein>
<keyword evidence="3 7" id="KW-0547">Nucleotide-binding</keyword>
<comment type="catalytic activity">
    <reaction evidence="7">
        <text>protoporphyrinogen IX + 3 a ubiquinone = protoporphyrin IX + 3 a ubiquinol</text>
        <dbReference type="Rhea" id="RHEA:63936"/>
        <dbReference type="Rhea" id="RHEA-COMP:9565"/>
        <dbReference type="Rhea" id="RHEA-COMP:9566"/>
        <dbReference type="ChEBI" id="CHEBI:16389"/>
        <dbReference type="ChEBI" id="CHEBI:17976"/>
        <dbReference type="ChEBI" id="CHEBI:57306"/>
        <dbReference type="ChEBI" id="CHEBI:57307"/>
    </reaction>
</comment>
<keyword evidence="2 7" id="KW-0288">FMN</keyword>
<keyword evidence="4 7" id="KW-0560">Oxidoreductase</keyword>
<dbReference type="EC" id="1.3.5.3" evidence="7"/>
<evidence type="ECO:0000256" key="4">
    <source>
        <dbReference type="ARBA" id="ARBA00023002"/>
    </source>
</evidence>
<comment type="subcellular location">
    <subcellularLocation>
        <location evidence="7">Cell membrane</location>
        <topology evidence="7">Peripheral membrane protein</topology>
    </subcellularLocation>
</comment>
<dbReference type="PANTHER" id="PTHR38030:SF2">
    <property type="entry name" value="PROTOPORPHYRINOGEN IX DEHYDROGENASE [QUINONE]"/>
    <property type="match status" value="1"/>
</dbReference>
<comment type="cofactor">
    <cofactor evidence="7">
        <name>FMN</name>
        <dbReference type="ChEBI" id="CHEBI:58210"/>
    </cofactor>
    <text evidence="7">Binds 1 FMN non-covalently per subunit.</text>
</comment>
<organism evidence="9 10">
    <name type="scientific">Pseudaeromonas sharmana</name>
    <dbReference type="NCBI Taxonomy" id="328412"/>
    <lineage>
        <taxon>Bacteria</taxon>
        <taxon>Pseudomonadati</taxon>
        <taxon>Pseudomonadota</taxon>
        <taxon>Gammaproteobacteria</taxon>
        <taxon>Aeromonadales</taxon>
        <taxon>Aeromonadaceae</taxon>
        <taxon>Pseudaeromonas</taxon>
    </lineage>
</organism>
<evidence type="ECO:0000256" key="5">
    <source>
        <dbReference type="ARBA" id="ARBA00023136"/>
    </source>
</evidence>
<dbReference type="Proteomes" id="UP001595692">
    <property type="component" value="Unassembled WGS sequence"/>
</dbReference>
<feature type="domain" description="Flavodoxin" evidence="8">
    <location>
        <begin position="15"/>
        <end position="162"/>
    </location>
</feature>
<dbReference type="InterPro" id="IPR052200">
    <property type="entry name" value="Protoporphyrinogen_IX_DH"/>
</dbReference>
<keyword evidence="10" id="KW-1185">Reference proteome</keyword>
<comment type="catalytic activity">
    <reaction evidence="7">
        <text>protoporphyrinogen IX + 3 a quinone = protoporphyrin IX + 3 a quinol</text>
        <dbReference type="Rhea" id="RHEA:65032"/>
        <dbReference type="ChEBI" id="CHEBI:24646"/>
        <dbReference type="ChEBI" id="CHEBI:57306"/>
        <dbReference type="ChEBI" id="CHEBI:57307"/>
        <dbReference type="ChEBI" id="CHEBI:132124"/>
        <dbReference type="EC" id="1.3.5.3"/>
    </reaction>
</comment>
<sequence>MTEARVQDSKQRSLLVWYSSYEGQTRKIAEYICNQEPDYRVDWCRLDETPEAALDSYDRILVAASIRYGHFPSALRNQVRHHFKALASSEAAFIAVCLTARKAGKDTPDTNAYVRKWLHTSPWRPKHCAVFAGALCYSRYNFWQRSIIKFIMWMTGGSRDTSRDVEYTDWNKVAIFAKQFLG</sequence>
<dbReference type="InterPro" id="IPR029039">
    <property type="entry name" value="Flavoprotein-like_sf"/>
</dbReference>
<dbReference type="PANTHER" id="PTHR38030">
    <property type="entry name" value="PROTOPORPHYRINOGEN IX DEHYDROGENASE [MENAQUINONE]"/>
    <property type="match status" value="1"/>
</dbReference>
<evidence type="ECO:0000256" key="1">
    <source>
        <dbReference type="ARBA" id="ARBA00022630"/>
    </source>
</evidence>
<evidence type="ECO:0000313" key="10">
    <source>
        <dbReference type="Proteomes" id="UP001595692"/>
    </source>
</evidence>
<reference evidence="10" key="1">
    <citation type="journal article" date="2019" name="Int. J. Syst. Evol. Microbiol.">
        <title>The Global Catalogue of Microorganisms (GCM) 10K type strain sequencing project: providing services to taxonomists for standard genome sequencing and annotation.</title>
        <authorList>
            <consortium name="The Broad Institute Genomics Platform"/>
            <consortium name="The Broad Institute Genome Sequencing Center for Infectious Disease"/>
            <person name="Wu L."/>
            <person name="Ma J."/>
        </authorList>
    </citation>
    <scope>NUCLEOTIDE SEQUENCE [LARGE SCALE GENOMIC DNA]</scope>
    <source>
        <strain evidence="10">CCUG 54939</strain>
    </source>
</reference>
<dbReference type="Gene3D" id="3.40.50.360">
    <property type="match status" value="1"/>
</dbReference>
<dbReference type="EMBL" id="JBHSAF010000005">
    <property type="protein sequence ID" value="MFC3913003.1"/>
    <property type="molecule type" value="Genomic_DNA"/>
</dbReference>
<evidence type="ECO:0000259" key="8">
    <source>
        <dbReference type="Pfam" id="PF12724"/>
    </source>
</evidence>
<dbReference type="RefSeq" id="WP_377151230.1">
    <property type="nucleotide sequence ID" value="NZ_JBHSAF010000005.1"/>
</dbReference>
<dbReference type="SUPFAM" id="SSF52218">
    <property type="entry name" value="Flavoproteins"/>
    <property type="match status" value="1"/>
</dbReference>
<evidence type="ECO:0000313" key="9">
    <source>
        <dbReference type="EMBL" id="MFC3913003.1"/>
    </source>
</evidence>
<comment type="function">
    <text evidence="7">Catalyzes the 6-electron oxidation of protoporphyrinogen IX to form protoporphyrin IX; under anaerobic conditions uses menaquinone as an electron acceptor, under aerobic conditions uses ubiquinone as an electron acceptor.</text>
</comment>
<proteinExistence type="inferred from homology"/>
<evidence type="ECO:0000256" key="3">
    <source>
        <dbReference type="ARBA" id="ARBA00022741"/>
    </source>
</evidence>
<dbReference type="HAMAP" id="MF_00853">
    <property type="entry name" value="HemG"/>
    <property type="match status" value="1"/>
</dbReference>
<name>A0ABV8CM11_9GAMM</name>
<dbReference type="InterPro" id="IPR026816">
    <property type="entry name" value="Flavodoxin_dom"/>
</dbReference>
<comment type="similarity">
    <text evidence="7">Belongs to the HemG family.</text>
</comment>
<evidence type="ECO:0000256" key="2">
    <source>
        <dbReference type="ARBA" id="ARBA00022643"/>
    </source>
</evidence>
<keyword evidence="1 7" id="KW-0285">Flavoprotein</keyword>